<sequence length="205" mass="23518">MALTENIDYGNRLDPYDDKFRVNAHFNLSYPYETNQFDAYITNSWLKIDTNHNNNVDDELVLFKNDLIQLGIGTYEGKIVDRTYRVESIFGNIIKGEYIVTYYDRGLMKLFDNIMAYTSAPTRNIQIKNGIWITLDIPSKIGDREYVIQGLGNRIRIYSPKSPAIFFEKEVKGSKIYGTISSISKDKYVVITSYGAYLSPNPEAG</sequence>
<protein>
    <submittedName>
        <fullName evidence="1">Uncharacterized protein</fullName>
    </submittedName>
</protein>
<accession>A0A150JL33</accession>
<reference evidence="1" key="1">
    <citation type="journal article" date="2016" name="ISME J.">
        <title>Chasing the elusive Euryarchaeota class WSA2: genomes reveal a uniquely fastidious methyl-reducing methanogen.</title>
        <authorList>
            <person name="Nobu M.K."/>
            <person name="Narihiro T."/>
            <person name="Kuroda K."/>
            <person name="Mei R."/>
            <person name="Liu W.T."/>
        </authorList>
    </citation>
    <scope>NUCLEOTIDE SEQUENCE [LARGE SCALE GENOMIC DNA]</scope>
    <source>
        <strain evidence="1">ADurb1213_Bin02801</strain>
    </source>
</reference>
<proteinExistence type="predicted"/>
<dbReference type="AlphaFoldDB" id="A0A150JL33"/>
<comment type="caution">
    <text evidence="1">The sequence shown here is derived from an EMBL/GenBank/DDBJ whole genome shotgun (WGS) entry which is preliminary data.</text>
</comment>
<dbReference type="EMBL" id="LNJE01000007">
    <property type="protein sequence ID" value="KYC57950.1"/>
    <property type="molecule type" value="Genomic_DNA"/>
</dbReference>
<name>A0A150JL33_9EURY</name>
<organism evidence="1">
    <name type="scientific">Candidatus Methanofastidiosum methylothiophilum</name>
    <dbReference type="NCBI Taxonomy" id="1705564"/>
    <lineage>
        <taxon>Archaea</taxon>
        <taxon>Methanobacteriati</taxon>
        <taxon>Methanobacteriota</taxon>
        <taxon>Stenosarchaea group</taxon>
        <taxon>Candidatus Methanofastidiosia</taxon>
        <taxon>Candidatus Methanofastidiosales</taxon>
        <taxon>Candidatus Methanofastidiosaceae</taxon>
        <taxon>Candidatus Methanofastidiosum</taxon>
    </lineage>
</organism>
<evidence type="ECO:0000313" key="1">
    <source>
        <dbReference type="EMBL" id="KYC57950.1"/>
    </source>
</evidence>
<gene>
    <name evidence="1" type="ORF">APG09_00837</name>
</gene>